<dbReference type="AlphaFoldDB" id="A0A0C1LAR6"/>
<protein>
    <recommendedName>
        <fullName evidence="1">MoxR-vWA-beta-propeller ternary system domain-containing protein</fullName>
    </recommendedName>
</protein>
<evidence type="ECO:0000313" key="2">
    <source>
        <dbReference type="EMBL" id="KIC92613.1"/>
    </source>
</evidence>
<comment type="caution">
    <text evidence="2">The sequence shown here is derived from an EMBL/GenBank/DDBJ whole genome shotgun (WGS) entry which is preliminary data.</text>
</comment>
<accession>A0A0C1LAR6</accession>
<dbReference type="EMBL" id="JSVC01000034">
    <property type="protein sequence ID" value="KIC92613.1"/>
    <property type="molecule type" value="Genomic_DNA"/>
</dbReference>
<gene>
    <name evidence="2" type="ORF">OI18_21760</name>
</gene>
<reference evidence="2 3" key="1">
    <citation type="submission" date="2014-11" db="EMBL/GenBank/DDBJ databases">
        <title>Genome sequence of Flavihumibacter solisilvae 3-3.</title>
        <authorList>
            <person name="Zhou G."/>
            <person name="Li M."/>
            <person name="Wang G."/>
        </authorList>
    </citation>
    <scope>NUCLEOTIDE SEQUENCE [LARGE SCALE GENOMIC DNA]</scope>
    <source>
        <strain evidence="2 3">3-3</strain>
    </source>
</reference>
<proteinExistence type="predicted"/>
<dbReference type="InterPro" id="IPR045552">
    <property type="entry name" value="bpX2"/>
</dbReference>
<keyword evidence="3" id="KW-1185">Reference proteome</keyword>
<dbReference type="Proteomes" id="UP000031408">
    <property type="component" value="Unassembled WGS sequence"/>
</dbReference>
<evidence type="ECO:0000313" key="3">
    <source>
        <dbReference type="Proteomes" id="UP000031408"/>
    </source>
</evidence>
<sequence>MATDPAGSSGFLIELAADHRSYVFPVRHWDNLLLGEKDDRCYISGLTADQVNSVEIRSIPFTRIFEVRDGWLCNPGGLVPQSKYPDITSWNRLHEVLRVEKPSMNHNYFGMGAKLKYQLVPSAEEQEAVASLVHLDKLQHYIHTAPAVRLRHLQWLILKMTETFALVVGTPLLPLPGKAFWLYKNMLLPTGFKPAYPALTDWLVETLEITDEEILLWPDTDSLLRLEKENFRQLSISSYRQTISA</sequence>
<feature type="domain" description="MoxR-vWA-beta-propeller ternary system" evidence="1">
    <location>
        <begin position="14"/>
        <end position="241"/>
    </location>
</feature>
<dbReference type="Pfam" id="PF19918">
    <property type="entry name" value="bpX2"/>
    <property type="match status" value="1"/>
</dbReference>
<organism evidence="2 3">
    <name type="scientific">Flavihumibacter solisilvae</name>
    <dbReference type="NCBI Taxonomy" id="1349421"/>
    <lineage>
        <taxon>Bacteria</taxon>
        <taxon>Pseudomonadati</taxon>
        <taxon>Bacteroidota</taxon>
        <taxon>Chitinophagia</taxon>
        <taxon>Chitinophagales</taxon>
        <taxon>Chitinophagaceae</taxon>
        <taxon>Flavihumibacter</taxon>
    </lineage>
</organism>
<dbReference type="RefSeq" id="WP_039144008.1">
    <property type="nucleotide sequence ID" value="NZ_JSVC01000034.1"/>
</dbReference>
<dbReference type="STRING" id="1349421.OI18_21760"/>
<dbReference type="OrthoDB" id="674746at2"/>
<name>A0A0C1LAR6_9BACT</name>
<evidence type="ECO:0000259" key="1">
    <source>
        <dbReference type="Pfam" id="PF19918"/>
    </source>
</evidence>